<dbReference type="RefSeq" id="WP_091530162.1">
    <property type="nucleotide sequence ID" value="NZ_FOOC01000001.1"/>
</dbReference>
<dbReference type="Proteomes" id="UP000199771">
    <property type="component" value="Unassembled WGS sequence"/>
</dbReference>
<dbReference type="InterPro" id="IPR025641">
    <property type="entry name" value="DUF4340"/>
</dbReference>
<dbReference type="OrthoDB" id="7062720at2"/>
<reference evidence="3 4" key="1">
    <citation type="submission" date="2016-10" db="EMBL/GenBank/DDBJ databases">
        <authorList>
            <person name="de Groot N.N."/>
        </authorList>
    </citation>
    <scope>NUCLEOTIDE SEQUENCE [LARGE SCALE GENOMIC DNA]</scope>
    <source>
        <strain evidence="3 4">DSM 23609</strain>
    </source>
</reference>
<evidence type="ECO:0000313" key="3">
    <source>
        <dbReference type="EMBL" id="SFF25038.1"/>
    </source>
</evidence>
<feature type="region of interest" description="Disordered" evidence="1">
    <location>
        <begin position="271"/>
        <end position="297"/>
    </location>
</feature>
<dbReference type="Pfam" id="PF14238">
    <property type="entry name" value="DUF4340"/>
    <property type="match status" value="1"/>
</dbReference>
<accession>A0A1I2H650</accession>
<feature type="domain" description="DUF4340" evidence="2">
    <location>
        <begin position="64"/>
        <end position="199"/>
    </location>
</feature>
<dbReference type="STRING" id="1076937.SAMN04488120_101171"/>
<name>A0A1I2H650_9GAMM</name>
<gene>
    <name evidence="3" type="ORF">SAMN04488120_101171</name>
</gene>
<proteinExistence type="predicted"/>
<dbReference type="EMBL" id="FOOC01000001">
    <property type="protein sequence ID" value="SFF25038.1"/>
    <property type="molecule type" value="Genomic_DNA"/>
</dbReference>
<evidence type="ECO:0000256" key="1">
    <source>
        <dbReference type="SAM" id="MobiDB-lite"/>
    </source>
</evidence>
<evidence type="ECO:0000259" key="2">
    <source>
        <dbReference type="Pfam" id="PF14238"/>
    </source>
</evidence>
<evidence type="ECO:0000313" key="4">
    <source>
        <dbReference type="Proteomes" id="UP000199771"/>
    </source>
</evidence>
<protein>
    <recommendedName>
        <fullName evidence="2">DUF4340 domain-containing protein</fullName>
    </recommendedName>
</protein>
<keyword evidence="4" id="KW-1185">Reference proteome</keyword>
<dbReference type="AlphaFoldDB" id="A0A1I2H650"/>
<organism evidence="3 4">
    <name type="scientific">Fontimonas thermophila</name>
    <dbReference type="NCBI Taxonomy" id="1076937"/>
    <lineage>
        <taxon>Bacteria</taxon>
        <taxon>Pseudomonadati</taxon>
        <taxon>Pseudomonadota</taxon>
        <taxon>Gammaproteobacteria</taxon>
        <taxon>Nevskiales</taxon>
        <taxon>Nevskiaceae</taxon>
        <taxon>Fontimonas</taxon>
    </lineage>
</organism>
<sequence length="297" mass="32577">MKRVHLNLALAVVVVGLALAAWLGRAKPETLPPLTPLAENDLKTITIAHPDAPVIKLEKQDGEWRLVEPVKAPTDPFEVSSLVGLAKLEVKRSLPLTEVSLAELKLDPPRYTVTLNDQVLAFGDSEPLEYRRYIKTGDRVALVSDPPSAALDADYSDLVAKELLPKNAEIRRIEVPGLTVRRSDDGASWVAEGQADVAAERLQRFVDAWKNARAMWNARRPSDAGDSGEVVKLTLADGDVLLRIVARDPQLQIDRPDYGVRYTLSKTDVDKLLKLPDPPPAPAASESKPQAESEKKD</sequence>